<keyword evidence="4" id="KW-1185">Reference proteome</keyword>
<evidence type="ECO:0000259" key="2">
    <source>
        <dbReference type="Pfam" id="PF02517"/>
    </source>
</evidence>
<name>A0A6M1T1Z4_9BACT</name>
<evidence type="ECO:0000313" key="3">
    <source>
        <dbReference type="EMBL" id="NGP87235.1"/>
    </source>
</evidence>
<dbReference type="PANTHER" id="PTHR39430">
    <property type="entry name" value="MEMBRANE-ASSOCIATED PROTEASE-RELATED"/>
    <property type="match status" value="1"/>
</dbReference>
<proteinExistence type="predicted"/>
<keyword evidence="3" id="KW-0482">Metalloprotease</keyword>
<gene>
    <name evidence="3" type="ORF">G3569_02620</name>
</gene>
<dbReference type="InterPro" id="IPR003675">
    <property type="entry name" value="Rce1/LyrA-like_dom"/>
</dbReference>
<keyword evidence="3" id="KW-0378">Hydrolase</keyword>
<keyword evidence="1" id="KW-1133">Transmembrane helix</keyword>
<dbReference type="GO" id="GO:0008237">
    <property type="term" value="F:metallopeptidase activity"/>
    <property type="evidence" value="ECO:0007669"/>
    <property type="project" value="UniProtKB-KW"/>
</dbReference>
<accession>A0A6M1T1Z4</accession>
<dbReference type="Proteomes" id="UP000479132">
    <property type="component" value="Unassembled WGS sequence"/>
</dbReference>
<dbReference type="GO" id="GO:0006508">
    <property type="term" value="P:proteolysis"/>
    <property type="evidence" value="ECO:0007669"/>
    <property type="project" value="UniProtKB-KW"/>
</dbReference>
<feature type="transmembrane region" description="Helical" evidence="1">
    <location>
        <begin position="87"/>
        <end position="106"/>
    </location>
</feature>
<dbReference type="Pfam" id="PF02517">
    <property type="entry name" value="Rce1-like"/>
    <property type="match status" value="1"/>
</dbReference>
<evidence type="ECO:0000256" key="1">
    <source>
        <dbReference type="SAM" id="Phobius"/>
    </source>
</evidence>
<feature type="transmembrane region" description="Helical" evidence="1">
    <location>
        <begin position="46"/>
        <end position="67"/>
    </location>
</feature>
<feature type="transmembrane region" description="Helical" evidence="1">
    <location>
        <begin position="126"/>
        <end position="143"/>
    </location>
</feature>
<keyword evidence="1" id="KW-0812">Transmembrane</keyword>
<feature type="transmembrane region" description="Helical" evidence="1">
    <location>
        <begin position="268"/>
        <end position="287"/>
    </location>
</feature>
<dbReference type="GO" id="GO:0080120">
    <property type="term" value="P:CAAX-box protein maturation"/>
    <property type="evidence" value="ECO:0007669"/>
    <property type="project" value="UniProtKB-ARBA"/>
</dbReference>
<keyword evidence="1" id="KW-0472">Membrane</keyword>
<sequence>MNVFTNKKEQRLRAGWRLLLQFFTLIVFIAPLYFPFFLLLPASSPLTAVIPQFLGVIASIWIAAQYIDNRNFVDYGIYINKQWITEFIVGTVLAFLAIGAIFFVQWQLGWITISDFGWNLPSEQPFFLNLLVFFLAMAMVGFYEELFSRGYQILNIVEGLRYPWLNKRLIVFIAIFLTSSVFGLLHYNNPNASVLSTCNIVIAGFVLAIPFIFTGRLSLSAGLHFGWNFFMAGLFGFPVSGKQFDVGILNIQQSGPDLWTGGNFGPEAGLLVLLGMAIMLGGVCVYLRTKGCDLSIHPLLINRYKVPGKSGEQAQ</sequence>
<evidence type="ECO:0000313" key="4">
    <source>
        <dbReference type="Proteomes" id="UP000479132"/>
    </source>
</evidence>
<comment type="caution">
    <text evidence="3">The sequence shown here is derived from an EMBL/GenBank/DDBJ whole genome shotgun (WGS) entry which is preliminary data.</text>
</comment>
<feature type="transmembrane region" description="Helical" evidence="1">
    <location>
        <begin position="18"/>
        <end position="40"/>
    </location>
</feature>
<keyword evidence="3" id="KW-0645">Protease</keyword>
<dbReference type="PANTHER" id="PTHR39430:SF1">
    <property type="entry name" value="PROTEASE"/>
    <property type="match status" value="1"/>
</dbReference>
<dbReference type="EMBL" id="JAALLS010000002">
    <property type="protein sequence ID" value="NGP87235.1"/>
    <property type="molecule type" value="Genomic_DNA"/>
</dbReference>
<dbReference type="RefSeq" id="WP_165265794.1">
    <property type="nucleotide sequence ID" value="NZ_JAALLS010000002.1"/>
</dbReference>
<dbReference type="AlphaFoldDB" id="A0A6M1T1Z4"/>
<protein>
    <submittedName>
        <fullName evidence="3">CPBP family intramembrane metalloprotease</fullName>
    </submittedName>
</protein>
<feature type="transmembrane region" description="Helical" evidence="1">
    <location>
        <begin position="225"/>
        <end position="241"/>
    </location>
</feature>
<feature type="domain" description="CAAX prenyl protease 2/Lysostaphin resistance protein A-like" evidence="2">
    <location>
        <begin position="129"/>
        <end position="230"/>
    </location>
</feature>
<feature type="transmembrane region" description="Helical" evidence="1">
    <location>
        <begin position="169"/>
        <end position="187"/>
    </location>
</feature>
<dbReference type="GO" id="GO:0004175">
    <property type="term" value="F:endopeptidase activity"/>
    <property type="evidence" value="ECO:0007669"/>
    <property type="project" value="UniProtKB-ARBA"/>
</dbReference>
<reference evidence="3 4" key="1">
    <citation type="submission" date="2020-02" db="EMBL/GenBank/DDBJ databases">
        <title>Aliifodinibius halophilus 2W32, complete genome.</title>
        <authorList>
            <person name="Li Y."/>
            <person name="Wu S."/>
        </authorList>
    </citation>
    <scope>NUCLEOTIDE SEQUENCE [LARGE SCALE GENOMIC DNA]</scope>
    <source>
        <strain evidence="3 4">2W32</strain>
    </source>
</reference>
<feature type="transmembrane region" description="Helical" evidence="1">
    <location>
        <begin position="193"/>
        <end position="213"/>
    </location>
</feature>
<organism evidence="3 4">
    <name type="scientific">Fodinibius halophilus</name>
    <dbReference type="NCBI Taxonomy" id="1736908"/>
    <lineage>
        <taxon>Bacteria</taxon>
        <taxon>Pseudomonadati</taxon>
        <taxon>Balneolota</taxon>
        <taxon>Balneolia</taxon>
        <taxon>Balneolales</taxon>
        <taxon>Balneolaceae</taxon>
        <taxon>Fodinibius</taxon>
    </lineage>
</organism>